<evidence type="ECO:0000256" key="3">
    <source>
        <dbReference type="ARBA" id="ARBA00022840"/>
    </source>
</evidence>
<dbReference type="STRING" id="56484.A0A1Y2EP63"/>
<dbReference type="GO" id="GO:0008094">
    <property type="term" value="F:ATP-dependent activity, acting on DNA"/>
    <property type="evidence" value="ECO:0007669"/>
    <property type="project" value="TreeGrafter"/>
</dbReference>
<evidence type="ECO:0008006" key="6">
    <source>
        <dbReference type="Google" id="ProtNLM"/>
    </source>
</evidence>
<dbReference type="GO" id="GO:0005634">
    <property type="term" value="C:nucleus"/>
    <property type="evidence" value="ECO:0007669"/>
    <property type="project" value="TreeGrafter"/>
</dbReference>
<evidence type="ECO:0000256" key="1">
    <source>
        <dbReference type="ARBA" id="ARBA00022741"/>
    </source>
</evidence>
<sequence>PHVRVIVMDLRLAAHGLHLSAATRIYFVQQVWSRAIESQAIKRAHRIGQTREVFVETLVLHGTVEEAMTRRRDSVAQ</sequence>
<dbReference type="GO" id="GO:0016787">
    <property type="term" value="F:hydrolase activity"/>
    <property type="evidence" value="ECO:0007669"/>
    <property type="project" value="UniProtKB-KW"/>
</dbReference>
<organism evidence="4 5">
    <name type="scientific">Protomyces lactucae-debilis</name>
    <dbReference type="NCBI Taxonomy" id="2754530"/>
    <lineage>
        <taxon>Eukaryota</taxon>
        <taxon>Fungi</taxon>
        <taxon>Dikarya</taxon>
        <taxon>Ascomycota</taxon>
        <taxon>Taphrinomycotina</taxon>
        <taxon>Taphrinomycetes</taxon>
        <taxon>Taphrinales</taxon>
        <taxon>Protomycetaceae</taxon>
        <taxon>Protomyces</taxon>
    </lineage>
</organism>
<keyword evidence="3" id="KW-0067">ATP-binding</keyword>
<accession>A0A1Y2EP63</accession>
<dbReference type="InterPro" id="IPR050628">
    <property type="entry name" value="SNF2_RAD54_helicase_TF"/>
</dbReference>
<keyword evidence="2" id="KW-0378">Hydrolase</keyword>
<dbReference type="OMA" id="ATRIYFV"/>
<feature type="non-terminal residue" evidence="4">
    <location>
        <position position="1"/>
    </location>
</feature>
<dbReference type="EMBL" id="MCFI01000035">
    <property type="protein sequence ID" value="ORY73380.1"/>
    <property type="molecule type" value="Genomic_DNA"/>
</dbReference>
<dbReference type="OrthoDB" id="448448at2759"/>
<dbReference type="GO" id="GO:0005524">
    <property type="term" value="F:ATP binding"/>
    <property type="evidence" value="ECO:0007669"/>
    <property type="project" value="UniProtKB-KW"/>
</dbReference>
<dbReference type="PANTHER" id="PTHR45626:SF51">
    <property type="entry name" value="SNF2-RELATED DOMAIN-CONTAINING PROTEIN"/>
    <property type="match status" value="1"/>
</dbReference>
<dbReference type="SUPFAM" id="SSF52540">
    <property type="entry name" value="P-loop containing nucleoside triphosphate hydrolases"/>
    <property type="match status" value="1"/>
</dbReference>
<dbReference type="InterPro" id="IPR027417">
    <property type="entry name" value="P-loop_NTPase"/>
</dbReference>
<keyword evidence="5" id="KW-1185">Reference proteome</keyword>
<dbReference type="Proteomes" id="UP000193685">
    <property type="component" value="Unassembled WGS sequence"/>
</dbReference>
<comment type="caution">
    <text evidence="4">The sequence shown here is derived from an EMBL/GenBank/DDBJ whole genome shotgun (WGS) entry which is preliminary data.</text>
</comment>
<reference evidence="4 5" key="1">
    <citation type="submission" date="2016-07" db="EMBL/GenBank/DDBJ databases">
        <title>Pervasive Adenine N6-methylation of Active Genes in Fungi.</title>
        <authorList>
            <consortium name="DOE Joint Genome Institute"/>
            <person name="Mondo S.J."/>
            <person name="Dannebaum R.O."/>
            <person name="Kuo R.C."/>
            <person name="Labutti K."/>
            <person name="Haridas S."/>
            <person name="Kuo A."/>
            <person name="Salamov A."/>
            <person name="Ahrendt S.R."/>
            <person name="Lipzen A."/>
            <person name="Sullivan W."/>
            <person name="Andreopoulos W.B."/>
            <person name="Clum A."/>
            <person name="Lindquist E."/>
            <person name="Daum C."/>
            <person name="Ramamoorthy G.K."/>
            <person name="Gryganskyi A."/>
            <person name="Culley D."/>
            <person name="Magnuson J.K."/>
            <person name="James T.Y."/>
            <person name="O'Malley M.A."/>
            <person name="Stajich J.E."/>
            <person name="Spatafora J.W."/>
            <person name="Visel A."/>
            <person name="Grigoriev I.V."/>
        </authorList>
    </citation>
    <scope>NUCLEOTIDE SEQUENCE [LARGE SCALE GENOMIC DNA]</scope>
    <source>
        <strain evidence="4 5">12-1054</strain>
    </source>
</reference>
<name>A0A1Y2EP63_PROLT</name>
<evidence type="ECO:0000256" key="2">
    <source>
        <dbReference type="ARBA" id="ARBA00022801"/>
    </source>
</evidence>
<gene>
    <name evidence="4" type="ORF">BCR37DRAFT_335221</name>
</gene>
<dbReference type="Gene3D" id="3.40.50.300">
    <property type="entry name" value="P-loop containing nucleotide triphosphate hydrolases"/>
    <property type="match status" value="1"/>
</dbReference>
<evidence type="ECO:0000313" key="4">
    <source>
        <dbReference type="EMBL" id="ORY73380.1"/>
    </source>
</evidence>
<feature type="non-terminal residue" evidence="4">
    <location>
        <position position="77"/>
    </location>
</feature>
<protein>
    <recommendedName>
        <fullName evidence="6">Helicase C-terminal domain-containing protein</fullName>
    </recommendedName>
</protein>
<dbReference type="RefSeq" id="XP_040721802.1">
    <property type="nucleotide sequence ID" value="XM_040867174.1"/>
</dbReference>
<proteinExistence type="predicted"/>
<keyword evidence="1" id="KW-0547">Nucleotide-binding</keyword>
<dbReference type="PANTHER" id="PTHR45626">
    <property type="entry name" value="TRANSCRIPTION TERMINATION FACTOR 2-RELATED"/>
    <property type="match status" value="1"/>
</dbReference>
<evidence type="ECO:0000313" key="5">
    <source>
        <dbReference type="Proteomes" id="UP000193685"/>
    </source>
</evidence>
<dbReference type="GeneID" id="63783773"/>
<dbReference type="GO" id="GO:0006281">
    <property type="term" value="P:DNA repair"/>
    <property type="evidence" value="ECO:0007669"/>
    <property type="project" value="TreeGrafter"/>
</dbReference>
<dbReference type="AlphaFoldDB" id="A0A1Y2EP63"/>